<keyword evidence="1" id="KW-0812">Transmembrane</keyword>
<dbReference type="AlphaFoldDB" id="A0A923HIA5"/>
<feature type="transmembrane region" description="Helical" evidence="1">
    <location>
        <begin position="12"/>
        <end position="32"/>
    </location>
</feature>
<reference evidence="2" key="1">
    <citation type="submission" date="2020-08" db="EMBL/GenBank/DDBJ databases">
        <title>Novel species isolated from subtropical streams in China.</title>
        <authorList>
            <person name="Lu H."/>
        </authorList>
    </citation>
    <scope>NUCLEOTIDE SEQUENCE</scope>
    <source>
        <strain evidence="2">KACC 12607</strain>
    </source>
</reference>
<accession>A0A923HIA5</accession>
<proteinExistence type="predicted"/>
<dbReference type="RefSeq" id="WP_186912600.1">
    <property type="nucleotide sequence ID" value="NZ_JACOFV010000009.1"/>
</dbReference>
<keyword evidence="3" id="KW-1185">Reference proteome</keyword>
<dbReference type="Proteomes" id="UP000634011">
    <property type="component" value="Unassembled WGS sequence"/>
</dbReference>
<feature type="transmembrane region" description="Helical" evidence="1">
    <location>
        <begin position="38"/>
        <end position="59"/>
    </location>
</feature>
<comment type="caution">
    <text evidence="2">The sequence shown here is derived from an EMBL/GenBank/DDBJ whole genome shotgun (WGS) entry which is preliminary data.</text>
</comment>
<evidence type="ECO:0000313" key="3">
    <source>
        <dbReference type="Proteomes" id="UP000634011"/>
    </source>
</evidence>
<organism evidence="2 3">
    <name type="scientific">Undibacterium jejuense</name>
    <dbReference type="NCBI Taxonomy" id="1344949"/>
    <lineage>
        <taxon>Bacteria</taxon>
        <taxon>Pseudomonadati</taxon>
        <taxon>Pseudomonadota</taxon>
        <taxon>Betaproteobacteria</taxon>
        <taxon>Burkholderiales</taxon>
        <taxon>Oxalobacteraceae</taxon>
        <taxon>Undibacterium</taxon>
    </lineage>
</organism>
<sequence>MRIFSALECSQRLIIATATAWLTWCILVGIDAPYNPNGFLLMMFCCSVVMLFLACIWAVGPITPKDMWLPWKIVAQSVIAFFPFFMIVILGHYIVVEVKIWLA</sequence>
<keyword evidence="1" id="KW-1133">Transmembrane helix</keyword>
<evidence type="ECO:0000256" key="1">
    <source>
        <dbReference type="SAM" id="Phobius"/>
    </source>
</evidence>
<protein>
    <submittedName>
        <fullName evidence="2">Uncharacterized protein</fullName>
    </submittedName>
</protein>
<name>A0A923HIA5_9BURK</name>
<feature type="transmembrane region" description="Helical" evidence="1">
    <location>
        <begin position="71"/>
        <end position="95"/>
    </location>
</feature>
<dbReference type="EMBL" id="JACOFV010000009">
    <property type="protein sequence ID" value="MBC3862685.1"/>
    <property type="molecule type" value="Genomic_DNA"/>
</dbReference>
<keyword evidence="1" id="KW-0472">Membrane</keyword>
<evidence type="ECO:0000313" key="2">
    <source>
        <dbReference type="EMBL" id="MBC3862685.1"/>
    </source>
</evidence>
<gene>
    <name evidence="2" type="ORF">H8K32_11280</name>
</gene>